<gene>
    <name evidence="9" type="ORF">CFT12S02225_03445</name>
</gene>
<comment type="similarity">
    <text evidence="6">Belongs to the class IV-like SAM-binding methyltransferase superfamily. RNA methyltransferase TrmH family. TrmL subfamily.</text>
</comment>
<name>A0AAX0HBU4_CAMFE</name>
<accession>A0AAX0HBU4</accession>
<feature type="binding site" evidence="6 7">
    <location>
        <position position="123"/>
    </location>
    <ligand>
        <name>S-adenosyl-L-methionine</name>
        <dbReference type="ChEBI" id="CHEBI:59789"/>
    </ligand>
</feature>
<feature type="binding site" evidence="6 7">
    <location>
        <position position="131"/>
    </location>
    <ligand>
        <name>S-adenosyl-L-methionine</name>
        <dbReference type="ChEBI" id="CHEBI:59789"/>
    </ligand>
</feature>
<evidence type="ECO:0000256" key="4">
    <source>
        <dbReference type="ARBA" id="ARBA00022691"/>
    </source>
</evidence>
<proteinExistence type="inferred from homology"/>
<keyword evidence="4 6" id="KW-0949">S-adenosyl-L-methionine</keyword>
<dbReference type="PIRSF" id="PIRSF029256">
    <property type="entry name" value="SpoU_TrmH_prd"/>
    <property type="match status" value="1"/>
</dbReference>
<comment type="function">
    <text evidence="6">Could methylate the ribose at the nucleotide 34 wobble position in tRNA.</text>
</comment>
<dbReference type="PANTHER" id="PTHR42971">
    <property type="entry name" value="TRNA (CYTIDINE(34)-2'-O)-METHYLTRANSFERASE"/>
    <property type="match status" value="1"/>
</dbReference>
<comment type="catalytic activity">
    <reaction evidence="6">
        <text>cytidine(34) in tRNA + S-adenosyl-L-methionine = 2'-O-methylcytidine(34) in tRNA + S-adenosyl-L-homocysteine + H(+)</text>
        <dbReference type="Rhea" id="RHEA:43084"/>
        <dbReference type="Rhea" id="RHEA-COMP:10331"/>
        <dbReference type="Rhea" id="RHEA-COMP:10332"/>
        <dbReference type="ChEBI" id="CHEBI:15378"/>
        <dbReference type="ChEBI" id="CHEBI:57856"/>
        <dbReference type="ChEBI" id="CHEBI:59789"/>
        <dbReference type="ChEBI" id="CHEBI:74495"/>
        <dbReference type="ChEBI" id="CHEBI:82748"/>
        <dbReference type="EC" id="2.1.1.207"/>
    </reaction>
</comment>
<comment type="subcellular location">
    <subcellularLocation>
        <location evidence="6">Cytoplasm</location>
    </subcellularLocation>
</comment>
<dbReference type="InterPro" id="IPR001537">
    <property type="entry name" value="SpoU_MeTrfase"/>
</dbReference>
<dbReference type="EMBL" id="LFLK01000003">
    <property type="protein sequence ID" value="OCR91047.1"/>
    <property type="molecule type" value="Genomic_DNA"/>
</dbReference>
<keyword evidence="3 6" id="KW-0808">Transferase</keyword>
<dbReference type="KEGG" id="cfp:CR44_04155"/>
<sequence>MFDIVLVRPEIHTNTGSIGRMCVNSGCRLHLIKPLGFMLDDKHLKRAGLDYWDKLDLVIWESLDDFLTQNIKFKDRFFFATTKTNKLYFNVKFQKGDFLFFGAEGSGLPLDLMKIKKENCITIPMSGDGRSLNLATSVGIITYEAIRQNINEFNFRDEICEF</sequence>
<evidence type="ECO:0000256" key="6">
    <source>
        <dbReference type="HAMAP-Rule" id="MF_01885"/>
    </source>
</evidence>
<keyword evidence="5 6" id="KW-0819">tRNA processing</keyword>
<keyword evidence="2 6" id="KW-0489">Methyltransferase</keyword>
<dbReference type="FunFam" id="3.40.1280.10:FF:000002">
    <property type="entry name" value="Peptidylprolyl isomerase"/>
    <property type="match status" value="1"/>
</dbReference>
<dbReference type="EC" id="2.1.1.207" evidence="6"/>
<organism evidence="9 10">
    <name type="scientific">Campylobacter fetus subsp. testudinum</name>
    <dbReference type="NCBI Taxonomy" id="1507806"/>
    <lineage>
        <taxon>Bacteria</taxon>
        <taxon>Pseudomonadati</taxon>
        <taxon>Campylobacterota</taxon>
        <taxon>Epsilonproteobacteria</taxon>
        <taxon>Campylobacterales</taxon>
        <taxon>Campylobacteraceae</taxon>
        <taxon>Campylobacter</taxon>
    </lineage>
</organism>
<dbReference type="Gene3D" id="3.40.1280.10">
    <property type="match status" value="1"/>
</dbReference>
<comment type="caution">
    <text evidence="6">Lacks conserved residue(s) required for the propagation of feature annotation.</text>
</comment>
<dbReference type="RefSeq" id="WP_023384994.1">
    <property type="nucleotide sequence ID" value="NZ_CP009226.1"/>
</dbReference>
<evidence type="ECO:0000256" key="3">
    <source>
        <dbReference type="ARBA" id="ARBA00022679"/>
    </source>
</evidence>
<evidence type="ECO:0000256" key="1">
    <source>
        <dbReference type="ARBA" id="ARBA00022490"/>
    </source>
</evidence>
<dbReference type="AlphaFoldDB" id="A0AAX0HBU4"/>
<evidence type="ECO:0000256" key="2">
    <source>
        <dbReference type="ARBA" id="ARBA00022603"/>
    </source>
</evidence>
<dbReference type="Pfam" id="PF00588">
    <property type="entry name" value="SpoU_methylase"/>
    <property type="match status" value="1"/>
</dbReference>
<feature type="binding site" evidence="6 7">
    <location>
        <position position="102"/>
    </location>
    <ligand>
        <name>S-adenosyl-L-methionine</name>
        <dbReference type="ChEBI" id="CHEBI:59789"/>
    </ligand>
</feature>
<evidence type="ECO:0000256" key="7">
    <source>
        <dbReference type="PIRSR" id="PIRSR029256-1"/>
    </source>
</evidence>
<dbReference type="GO" id="GO:0008175">
    <property type="term" value="F:tRNA methyltransferase activity"/>
    <property type="evidence" value="ECO:0007669"/>
    <property type="project" value="UniProtKB-UniRule"/>
</dbReference>
<dbReference type="InterPro" id="IPR029026">
    <property type="entry name" value="tRNA_m1G_MTases_N"/>
</dbReference>
<dbReference type="Proteomes" id="UP000093100">
    <property type="component" value="Unassembled WGS sequence"/>
</dbReference>
<dbReference type="GO" id="GO:0005737">
    <property type="term" value="C:cytoplasm"/>
    <property type="evidence" value="ECO:0007669"/>
    <property type="project" value="UniProtKB-SubCell"/>
</dbReference>
<protein>
    <recommendedName>
        <fullName evidence="6">Putative tRNA (cytidine(34)-2'-O)-methyltransferase</fullName>
        <ecNumber evidence="6">2.1.1.207</ecNumber>
    </recommendedName>
    <alternativeName>
        <fullName evidence="6">tRNA (cytidine/uridine-2'-O-)-methyltransferase</fullName>
    </alternativeName>
</protein>
<dbReference type="InterPro" id="IPR016914">
    <property type="entry name" value="TrmL"/>
</dbReference>
<evidence type="ECO:0000313" key="9">
    <source>
        <dbReference type="EMBL" id="OCR91047.1"/>
    </source>
</evidence>
<dbReference type="CDD" id="cd18094">
    <property type="entry name" value="SpoU-like_TrmL"/>
    <property type="match status" value="1"/>
</dbReference>
<keyword evidence="1 6" id="KW-0963">Cytoplasm</keyword>
<dbReference type="GO" id="GO:0042802">
    <property type="term" value="F:identical protein binding"/>
    <property type="evidence" value="ECO:0007669"/>
    <property type="project" value="UniProtKB-ARBA"/>
</dbReference>
<dbReference type="HAMAP" id="MF_01885">
    <property type="entry name" value="tRNA_methyltr_TrmL"/>
    <property type="match status" value="1"/>
</dbReference>
<reference evidence="9 10" key="1">
    <citation type="journal article" date="2016" name="Genome Biol. Evol.">
        <title>Comparative Genomics of Campylobacter fetus from Reptiles and Mammals Reveals Divergent Evolution in Host-Associated Lineages.</title>
        <authorList>
            <person name="Gilbert M.J."/>
            <person name="Miller W.G."/>
            <person name="Yee E."/>
            <person name="Zomer A.L."/>
            <person name="van der Graaf-van Bloois L."/>
            <person name="Fitzgerald C."/>
            <person name="Forbes K.J."/>
            <person name="Meric G."/>
            <person name="Sheppard S.K."/>
            <person name="Wagenaar J.A."/>
            <person name="Duim B."/>
        </authorList>
    </citation>
    <scope>NUCLEOTIDE SEQUENCE [LARGE SCALE GENOMIC DNA]</scope>
    <source>
        <strain evidence="9 10">12S02225-3</strain>
    </source>
</reference>
<evidence type="ECO:0000259" key="8">
    <source>
        <dbReference type="Pfam" id="PF00588"/>
    </source>
</evidence>
<dbReference type="GO" id="GO:0003723">
    <property type="term" value="F:RNA binding"/>
    <property type="evidence" value="ECO:0007669"/>
    <property type="project" value="InterPro"/>
</dbReference>
<dbReference type="GO" id="GO:0008757">
    <property type="term" value="F:S-adenosylmethionine-dependent methyltransferase activity"/>
    <property type="evidence" value="ECO:0007669"/>
    <property type="project" value="UniProtKB-UniRule"/>
</dbReference>
<evidence type="ECO:0000313" key="10">
    <source>
        <dbReference type="Proteomes" id="UP000093100"/>
    </source>
</evidence>
<comment type="catalytic activity">
    <reaction evidence="6">
        <text>5-carboxymethylaminomethyluridine(34) in tRNA(Leu) + S-adenosyl-L-methionine = 5-carboxymethylaminomethyl-2'-O-methyluridine(34) in tRNA(Leu) + S-adenosyl-L-homocysteine + H(+)</text>
        <dbReference type="Rhea" id="RHEA:43088"/>
        <dbReference type="Rhea" id="RHEA-COMP:10333"/>
        <dbReference type="Rhea" id="RHEA-COMP:10334"/>
        <dbReference type="ChEBI" id="CHEBI:15378"/>
        <dbReference type="ChEBI" id="CHEBI:57856"/>
        <dbReference type="ChEBI" id="CHEBI:59789"/>
        <dbReference type="ChEBI" id="CHEBI:74508"/>
        <dbReference type="ChEBI" id="CHEBI:74511"/>
        <dbReference type="EC" id="2.1.1.207"/>
    </reaction>
</comment>
<dbReference type="GO" id="GO:0002130">
    <property type="term" value="P:wobble position ribose methylation"/>
    <property type="evidence" value="ECO:0007669"/>
    <property type="project" value="TreeGrafter"/>
</dbReference>
<dbReference type="SUPFAM" id="SSF75217">
    <property type="entry name" value="alpha/beta knot"/>
    <property type="match status" value="1"/>
</dbReference>
<dbReference type="InterPro" id="IPR029028">
    <property type="entry name" value="Alpha/beta_knot_MTases"/>
</dbReference>
<dbReference type="PANTHER" id="PTHR42971:SF1">
    <property type="entry name" value="TRNA (CYTIDINE(34)-2'-O)-METHYLTRANSFERASE"/>
    <property type="match status" value="1"/>
</dbReference>
<comment type="caution">
    <text evidence="9">The sequence shown here is derived from an EMBL/GenBank/DDBJ whole genome shotgun (WGS) entry which is preliminary data.</text>
</comment>
<evidence type="ECO:0000256" key="5">
    <source>
        <dbReference type="ARBA" id="ARBA00022694"/>
    </source>
</evidence>
<feature type="domain" description="tRNA/rRNA methyltransferase SpoU type" evidence="8">
    <location>
        <begin position="3"/>
        <end position="143"/>
    </location>
</feature>